<evidence type="ECO:0000313" key="5">
    <source>
        <dbReference type="Proteomes" id="UP001165306"/>
    </source>
</evidence>
<keyword evidence="5" id="KW-1185">Reference proteome</keyword>
<dbReference type="InterPro" id="IPR001910">
    <property type="entry name" value="Inosine/uridine_hydrolase_dom"/>
</dbReference>
<evidence type="ECO:0000259" key="3">
    <source>
        <dbReference type="Pfam" id="PF01156"/>
    </source>
</evidence>
<reference evidence="4" key="1">
    <citation type="submission" date="2022-06" db="EMBL/GenBank/DDBJ databases">
        <title>CFH 74404 Thermomicrobiaceae sp.</title>
        <authorList>
            <person name="Ming H."/>
            <person name="Li W.-J."/>
            <person name="Zhao Z."/>
        </authorList>
    </citation>
    <scope>NUCLEOTIDE SEQUENCE</scope>
    <source>
        <strain evidence="4">CFH 74404</strain>
    </source>
</reference>
<dbReference type="InterPro" id="IPR023186">
    <property type="entry name" value="IUNH"/>
</dbReference>
<sequence length="310" mass="33138">MRSKSPAPVILDVDTGVDDALAIALACRLPEFDVIGVTTVAGNVDQQRATENTRRVLHFLGAGDVPVAPGLTAPLVRPHRDAMAYHGPNGLGGLELPPSPGRMVGAHAPEFIIQAAREHAGELILVCLAPLSNLAVALLLEPELPRLLQRVVIMGGAFTVAGNVTPWAEFNVFVDPEAAALVARSQLPITFVGLDVTTQVRFTRQQWERCRGLDHPEPRLISGVSSWAFEHRQLESYALHDPLAVAVAAYPDLIRCERTAVSVDTGLWSTAGQTTMVRSNSAASEHLVALEVDVHRFGALFAGALGVPMV</sequence>
<proteinExistence type="predicted"/>
<dbReference type="AlphaFoldDB" id="A0AA41WB01"/>
<keyword evidence="2" id="KW-0326">Glycosidase</keyword>
<dbReference type="PANTHER" id="PTHR12304:SF4">
    <property type="entry name" value="URIDINE NUCLEOSIDASE"/>
    <property type="match status" value="1"/>
</dbReference>
<feature type="domain" description="Inosine/uridine-preferring nucleoside hydrolase" evidence="3">
    <location>
        <begin position="9"/>
        <end position="297"/>
    </location>
</feature>
<evidence type="ECO:0000313" key="4">
    <source>
        <dbReference type="EMBL" id="MCM8749187.1"/>
    </source>
</evidence>
<dbReference type="GO" id="GO:0005829">
    <property type="term" value="C:cytosol"/>
    <property type="evidence" value="ECO:0007669"/>
    <property type="project" value="TreeGrafter"/>
</dbReference>
<dbReference type="Pfam" id="PF01156">
    <property type="entry name" value="IU_nuc_hydro"/>
    <property type="match status" value="1"/>
</dbReference>
<dbReference type="PANTHER" id="PTHR12304">
    <property type="entry name" value="INOSINE-URIDINE PREFERRING NUCLEOSIDE HYDROLASE"/>
    <property type="match status" value="1"/>
</dbReference>
<evidence type="ECO:0000256" key="1">
    <source>
        <dbReference type="ARBA" id="ARBA00022801"/>
    </source>
</evidence>
<dbReference type="GO" id="GO:0008477">
    <property type="term" value="F:purine nucleosidase activity"/>
    <property type="evidence" value="ECO:0007669"/>
    <property type="project" value="TreeGrafter"/>
</dbReference>
<accession>A0AA41WB01</accession>
<dbReference type="EMBL" id="JAMSLR010000004">
    <property type="protein sequence ID" value="MCM8749187.1"/>
    <property type="molecule type" value="Genomic_DNA"/>
</dbReference>
<comment type="caution">
    <text evidence="4">The sequence shown here is derived from an EMBL/GenBank/DDBJ whole genome shotgun (WGS) entry which is preliminary data.</text>
</comment>
<dbReference type="SUPFAM" id="SSF53590">
    <property type="entry name" value="Nucleoside hydrolase"/>
    <property type="match status" value="1"/>
</dbReference>
<dbReference type="InterPro" id="IPR036452">
    <property type="entry name" value="Ribo_hydro-like"/>
</dbReference>
<name>A0AA41WB01_9BACT</name>
<dbReference type="RefSeq" id="WP_284056967.1">
    <property type="nucleotide sequence ID" value="NZ_JAMSLR010000004.1"/>
</dbReference>
<dbReference type="Gene3D" id="3.90.245.10">
    <property type="entry name" value="Ribonucleoside hydrolase-like"/>
    <property type="match status" value="1"/>
</dbReference>
<dbReference type="Proteomes" id="UP001165306">
    <property type="component" value="Unassembled WGS sequence"/>
</dbReference>
<protein>
    <submittedName>
        <fullName evidence="4">Nucleoside hydrolase</fullName>
    </submittedName>
</protein>
<gene>
    <name evidence="4" type="ORF">NET02_08525</name>
</gene>
<keyword evidence="1 4" id="KW-0378">Hydrolase</keyword>
<dbReference type="GO" id="GO:0006152">
    <property type="term" value="P:purine nucleoside catabolic process"/>
    <property type="evidence" value="ECO:0007669"/>
    <property type="project" value="TreeGrafter"/>
</dbReference>
<evidence type="ECO:0000256" key="2">
    <source>
        <dbReference type="ARBA" id="ARBA00023295"/>
    </source>
</evidence>
<organism evidence="4 5">
    <name type="scientific">Thermalbibacter longus</name>
    <dbReference type="NCBI Taxonomy" id="2951981"/>
    <lineage>
        <taxon>Bacteria</taxon>
        <taxon>Pseudomonadati</taxon>
        <taxon>Thermomicrobiota</taxon>
        <taxon>Thermomicrobia</taxon>
        <taxon>Thermomicrobiales</taxon>
        <taxon>Thermomicrobiaceae</taxon>
        <taxon>Thermalbibacter</taxon>
    </lineage>
</organism>